<dbReference type="InterPro" id="IPR008250">
    <property type="entry name" value="ATPase_P-typ_transduc_dom_A_sf"/>
</dbReference>
<dbReference type="InterPro" id="IPR023214">
    <property type="entry name" value="HAD_sf"/>
</dbReference>
<dbReference type="InterPro" id="IPR023298">
    <property type="entry name" value="ATPase_P-typ_TM_dom_sf"/>
</dbReference>
<dbReference type="EMBL" id="SMBP01000001">
    <property type="protein sequence ID" value="TCU63409.1"/>
    <property type="molecule type" value="Genomic_DNA"/>
</dbReference>
<dbReference type="Proteomes" id="UP000295773">
    <property type="component" value="Unassembled WGS sequence"/>
</dbReference>
<dbReference type="GO" id="GO:0016887">
    <property type="term" value="F:ATP hydrolysis activity"/>
    <property type="evidence" value="ECO:0007669"/>
    <property type="project" value="InterPro"/>
</dbReference>
<feature type="domain" description="P-type ATPase A" evidence="7">
    <location>
        <begin position="105"/>
        <end position="202"/>
    </location>
</feature>
<keyword evidence="4 6" id="KW-1133">Transmembrane helix</keyword>
<comment type="subcellular location">
    <subcellularLocation>
        <location evidence="1">Membrane</location>
        <topology evidence="1">Multi-pass membrane protein</topology>
    </subcellularLocation>
</comment>
<reference evidence="8 9" key="1">
    <citation type="submission" date="2019-03" db="EMBL/GenBank/DDBJ databases">
        <title>Genomic Encyclopedia of Type Strains, Phase IV (KMG-IV): sequencing the most valuable type-strain genomes for metagenomic binning, comparative biology and taxonomic classification.</title>
        <authorList>
            <person name="Goeker M."/>
        </authorList>
    </citation>
    <scope>NUCLEOTIDE SEQUENCE [LARGE SCALE GENOMIC DNA]</scope>
    <source>
        <strain evidence="8 9">DSM 29481</strain>
    </source>
</reference>
<dbReference type="Pfam" id="PF00122">
    <property type="entry name" value="E1-E2_ATPase"/>
    <property type="match status" value="1"/>
</dbReference>
<evidence type="ECO:0000256" key="1">
    <source>
        <dbReference type="ARBA" id="ARBA00004141"/>
    </source>
</evidence>
<dbReference type="AlphaFoldDB" id="A0A4R3TLP0"/>
<dbReference type="Gene3D" id="3.40.50.1000">
    <property type="entry name" value="HAD superfamily/HAD-like"/>
    <property type="match status" value="1"/>
</dbReference>
<evidence type="ECO:0000256" key="2">
    <source>
        <dbReference type="ARBA" id="ARBA00022692"/>
    </source>
</evidence>
<feature type="transmembrane region" description="Helical" evidence="6">
    <location>
        <begin position="722"/>
        <end position="744"/>
    </location>
</feature>
<dbReference type="SUPFAM" id="SSF81665">
    <property type="entry name" value="Calcium ATPase, transmembrane domain M"/>
    <property type="match status" value="1"/>
</dbReference>
<keyword evidence="5 6" id="KW-0472">Membrane</keyword>
<dbReference type="Gene3D" id="3.40.1110.10">
    <property type="entry name" value="Calcium-transporting ATPase, cytoplasmic domain N"/>
    <property type="match status" value="1"/>
</dbReference>
<feature type="transmembrane region" description="Helical" evidence="6">
    <location>
        <begin position="694"/>
        <end position="715"/>
    </location>
</feature>
<dbReference type="InterPro" id="IPR044492">
    <property type="entry name" value="P_typ_ATPase_HD_dom"/>
</dbReference>
<dbReference type="InterPro" id="IPR059000">
    <property type="entry name" value="ATPase_P-type_domA"/>
</dbReference>
<evidence type="ECO:0000313" key="8">
    <source>
        <dbReference type="EMBL" id="TCU63409.1"/>
    </source>
</evidence>
<feature type="transmembrane region" description="Helical" evidence="6">
    <location>
        <begin position="256"/>
        <end position="276"/>
    </location>
</feature>
<keyword evidence="9" id="KW-1185">Reference proteome</keyword>
<organism evidence="8 9">
    <name type="scientific">Longicatena caecimuris</name>
    <dbReference type="NCBI Taxonomy" id="1796635"/>
    <lineage>
        <taxon>Bacteria</taxon>
        <taxon>Bacillati</taxon>
        <taxon>Bacillota</taxon>
        <taxon>Erysipelotrichia</taxon>
        <taxon>Erysipelotrichales</taxon>
        <taxon>Erysipelotrichaceae</taxon>
        <taxon>Longicatena</taxon>
    </lineage>
</organism>
<name>A0A4R3TLP0_9FIRM</name>
<evidence type="ECO:0000256" key="6">
    <source>
        <dbReference type="SAM" id="Phobius"/>
    </source>
</evidence>
<feature type="transmembrane region" description="Helical" evidence="6">
    <location>
        <begin position="750"/>
        <end position="771"/>
    </location>
</feature>
<dbReference type="SUPFAM" id="SSF56784">
    <property type="entry name" value="HAD-like"/>
    <property type="match status" value="1"/>
</dbReference>
<feature type="transmembrane region" description="Helical" evidence="6">
    <location>
        <begin position="659"/>
        <end position="682"/>
    </location>
</feature>
<dbReference type="InterPro" id="IPR001757">
    <property type="entry name" value="P_typ_ATPase"/>
</dbReference>
<dbReference type="SFLD" id="SFLDS00003">
    <property type="entry name" value="Haloacid_Dehalogenase"/>
    <property type="match status" value="1"/>
</dbReference>
<evidence type="ECO:0000259" key="7">
    <source>
        <dbReference type="Pfam" id="PF00122"/>
    </source>
</evidence>
<dbReference type="InterPro" id="IPR023299">
    <property type="entry name" value="ATPase_P-typ_cyto_dom_N"/>
</dbReference>
<dbReference type="GO" id="GO:0016020">
    <property type="term" value="C:membrane"/>
    <property type="evidence" value="ECO:0007669"/>
    <property type="project" value="UniProtKB-SubCell"/>
</dbReference>
<dbReference type="SUPFAM" id="SSF81653">
    <property type="entry name" value="Calcium ATPase, transduction domain A"/>
    <property type="match status" value="1"/>
</dbReference>
<feature type="transmembrane region" description="Helical" evidence="6">
    <location>
        <begin position="627"/>
        <end position="647"/>
    </location>
</feature>
<feature type="transmembrane region" description="Helical" evidence="6">
    <location>
        <begin position="74"/>
        <end position="92"/>
    </location>
</feature>
<dbReference type="NCBIfam" id="TIGR01494">
    <property type="entry name" value="ATPase_P-type"/>
    <property type="match status" value="2"/>
</dbReference>
<feature type="transmembrane region" description="Helical" evidence="6">
    <location>
        <begin position="50"/>
        <end position="68"/>
    </location>
</feature>
<dbReference type="InterPro" id="IPR018303">
    <property type="entry name" value="ATPase_P-typ_P_site"/>
</dbReference>
<evidence type="ECO:0000256" key="4">
    <source>
        <dbReference type="ARBA" id="ARBA00022989"/>
    </source>
</evidence>
<dbReference type="GO" id="GO:0005524">
    <property type="term" value="F:ATP binding"/>
    <property type="evidence" value="ECO:0007669"/>
    <property type="project" value="InterPro"/>
</dbReference>
<evidence type="ECO:0000256" key="5">
    <source>
        <dbReference type="ARBA" id="ARBA00023136"/>
    </source>
</evidence>
<dbReference type="PANTHER" id="PTHR42861">
    <property type="entry name" value="CALCIUM-TRANSPORTING ATPASE"/>
    <property type="match status" value="1"/>
</dbReference>
<dbReference type="SFLD" id="SFLDF00027">
    <property type="entry name" value="p-type_atpase"/>
    <property type="match status" value="1"/>
</dbReference>
<feature type="transmembrane region" description="Helical" evidence="6">
    <location>
        <begin position="599"/>
        <end position="621"/>
    </location>
</feature>
<dbReference type="PROSITE" id="PS00154">
    <property type="entry name" value="ATPASE_E1_E2"/>
    <property type="match status" value="1"/>
</dbReference>
<dbReference type="PRINTS" id="PR00119">
    <property type="entry name" value="CATATPASE"/>
</dbReference>
<dbReference type="RefSeq" id="WP_008978427.1">
    <property type="nucleotide sequence ID" value="NZ_DBGDHU010000010.1"/>
</dbReference>
<comment type="caution">
    <text evidence="8">The sequence shown here is derived from an EMBL/GenBank/DDBJ whole genome shotgun (WGS) entry which is preliminary data.</text>
</comment>
<dbReference type="Gene3D" id="2.70.150.10">
    <property type="entry name" value="Calcium-transporting ATPase, cytoplasmic transduction domain A"/>
    <property type="match status" value="1"/>
</dbReference>
<dbReference type="Pfam" id="PF00702">
    <property type="entry name" value="Hydrolase"/>
    <property type="match status" value="1"/>
</dbReference>
<keyword evidence="3" id="KW-1278">Translocase</keyword>
<dbReference type="Gene3D" id="1.20.1110.10">
    <property type="entry name" value="Calcium-transporting ATPase, transmembrane domain"/>
    <property type="match status" value="1"/>
</dbReference>
<gene>
    <name evidence="8" type="ORF">EDD61_10160</name>
</gene>
<sequence>MTEVKHAEETVDLQHGLSHEQVAKRVAAGYVNVQNDRITKSYQEIFKDNLFTLFNLINAILAGMIIFIGSYKNLLFLGVVLSNLVIGILQEIRAKRVLDKLSLITQPYIRVLRDGELKELHMDDLVLDDITYLHTGSQVCADAIIREGKLEVNESLVTGESDIILKNVGDSLYSGSFVVSGNAKVQIHHVGKDNYAQTIMADAKTFKKHKSQLRDSINFIIKTIGIAIIPIGILLFSKQLFITKTPFADAVVSTVAALLGMIPEGLVLLTSVALAVGSINLAKRKTLVQELYCIETLARVDTLCLDKTGTITEGNMRVESIIPYAKHPYAAEDILANMMEVLDDDNSTAMAIRKYIKGKSNTFTCIEKLSFSSARKLSAVTFKENGTYVLGAYEFVNGNQNAALQKEIAEQASLGNRVLVLAHSDVAIEEERIDKNNTIIALLILSDPIREEAPKTLDYFLSQGVDVKIISGDDPRTVHEIAHKAHLKNYDKYIDVSTLSDEEIFDAVKTYTVFGRVSPMQKKLMIKALKEQGHVTAMIGDGVNDVMALKEADCSISVAQGSEAAKNIANLVLLDNNFANMPVIVDEGRRVINNIQRAASLFLVKTTFSTILSILTLFFIQRYPFEPIQLTLISSLTIGIPSFFLALEANHAKVKGNFLLNVLGRALPGALCVVLSIIYVNILSLLMPLTPDEMSTMCVLLTGANGIIVLYRVCIPFTRKRFIIFTSMSIFFILGIVFFPSLFSLVRLDYLPFLCTIGGIAAIPFVMDFFFRFSHYFKLKQRIINIGK</sequence>
<evidence type="ECO:0000256" key="3">
    <source>
        <dbReference type="ARBA" id="ARBA00022967"/>
    </source>
</evidence>
<evidence type="ECO:0000313" key="9">
    <source>
        <dbReference type="Proteomes" id="UP000295773"/>
    </source>
</evidence>
<proteinExistence type="predicted"/>
<dbReference type="InterPro" id="IPR036412">
    <property type="entry name" value="HAD-like_sf"/>
</dbReference>
<feature type="transmembrane region" description="Helical" evidence="6">
    <location>
        <begin position="217"/>
        <end position="236"/>
    </location>
</feature>
<dbReference type="SFLD" id="SFLDG00002">
    <property type="entry name" value="C1.7:_P-type_atpase_like"/>
    <property type="match status" value="1"/>
</dbReference>
<accession>A0A4R3TLP0</accession>
<keyword evidence="2 6" id="KW-0812">Transmembrane</keyword>
<protein>
    <submittedName>
        <fullName evidence="8">Cation-transporting ATPase E</fullName>
    </submittedName>
</protein>